<dbReference type="EMBL" id="BQNB010009552">
    <property type="protein sequence ID" value="GJS65086.1"/>
    <property type="molecule type" value="Genomic_DNA"/>
</dbReference>
<feature type="non-terminal residue" evidence="1">
    <location>
        <position position="1"/>
    </location>
</feature>
<comment type="caution">
    <text evidence="1">The sequence shown here is derived from an EMBL/GenBank/DDBJ whole genome shotgun (WGS) entry which is preliminary data.</text>
</comment>
<evidence type="ECO:0000313" key="1">
    <source>
        <dbReference type="EMBL" id="GJS65086.1"/>
    </source>
</evidence>
<reference evidence="1" key="2">
    <citation type="submission" date="2022-01" db="EMBL/GenBank/DDBJ databases">
        <authorList>
            <person name="Yamashiro T."/>
            <person name="Shiraishi A."/>
            <person name="Satake H."/>
            <person name="Nakayama K."/>
        </authorList>
    </citation>
    <scope>NUCLEOTIDE SEQUENCE</scope>
</reference>
<evidence type="ECO:0000313" key="2">
    <source>
        <dbReference type="Proteomes" id="UP001151760"/>
    </source>
</evidence>
<dbReference type="Proteomes" id="UP001151760">
    <property type="component" value="Unassembled WGS sequence"/>
</dbReference>
<sequence>SYLFVFAGISTYVDNPIFADKSYEHENGSAFADMSTYADDLIFAEIALFAKGVQYVMSLSSVCF</sequence>
<proteinExistence type="predicted"/>
<organism evidence="1 2">
    <name type="scientific">Tanacetum coccineum</name>
    <dbReference type="NCBI Taxonomy" id="301880"/>
    <lineage>
        <taxon>Eukaryota</taxon>
        <taxon>Viridiplantae</taxon>
        <taxon>Streptophyta</taxon>
        <taxon>Embryophyta</taxon>
        <taxon>Tracheophyta</taxon>
        <taxon>Spermatophyta</taxon>
        <taxon>Magnoliopsida</taxon>
        <taxon>eudicotyledons</taxon>
        <taxon>Gunneridae</taxon>
        <taxon>Pentapetalae</taxon>
        <taxon>asterids</taxon>
        <taxon>campanulids</taxon>
        <taxon>Asterales</taxon>
        <taxon>Asteraceae</taxon>
        <taxon>Asteroideae</taxon>
        <taxon>Anthemideae</taxon>
        <taxon>Anthemidinae</taxon>
        <taxon>Tanacetum</taxon>
    </lineage>
</organism>
<keyword evidence="2" id="KW-1185">Reference proteome</keyword>
<protein>
    <submittedName>
        <fullName evidence="1">Uncharacterized protein</fullName>
    </submittedName>
</protein>
<gene>
    <name evidence="1" type="ORF">Tco_0679650</name>
</gene>
<name>A0ABQ4XJP9_9ASTR</name>
<accession>A0ABQ4XJP9</accession>
<reference evidence="1" key="1">
    <citation type="journal article" date="2022" name="Int. J. Mol. Sci.">
        <title>Draft Genome of Tanacetum Coccineum: Genomic Comparison of Closely Related Tanacetum-Family Plants.</title>
        <authorList>
            <person name="Yamashiro T."/>
            <person name="Shiraishi A."/>
            <person name="Nakayama K."/>
            <person name="Satake H."/>
        </authorList>
    </citation>
    <scope>NUCLEOTIDE SEQUENCE</scope>
</reference>